<dbReference type="Proteomes" id="UP000186955">
    <property type="component" value="Unassembled WGS sequence"/>
</dbReference>
<comment type="caution">
    <text evidence="1">The sequence shown here is derived from an EMBL/GenBank/DDBJ whole genome shotgun (WGS) entry which is preliminary data.</text>
</comment>
<name>A0A1Q5UA09_9EURO</name>
<accession>A0A1Q5UA09</accession>
<reference evidence="1 2" key="1">
    <citation type="submission" date="2016-10" db="EMBL/GenBank/DDBJ databases">
        <title>Genome sequence of the ascomycete fungus Penicillium subrubescens.</title>
        <authorList>
            <person name="De Vries R.P."/>
            <person name="Peng M."/>
            <person name="Dilokpimol A."/>
            <person name="Hilden K."/>
            <person name="Makela M.R."/>
            <person name="Grigoriev I."/>
            <person name="Riley R."/>
            <person name="Granchi Z."/>
        </authorList>
    </citation>
    <scope>NUCLEOTIDE SEQUENCE [LARGE SCALE GENOMIC DNA]</scope>
    <source>
        <strain evidence="1 2">CBS 132785</strain>
    </source>
</reference>
<gene>
    <name evidence="1" type="ORF">PENSUB_5382</name>
</gene>
<organism evidence="1 2">
    <name type="scientific">Penicillium subrubescens</name>
    <dbReference type="NCBI Taxonomy" id="1316194"/>
    <lineage>
        <taxon>Eukaryota</taxon>
        <taxon>Fungi</taxon>
        <taxon>Dikarya</taxon>
        <taxon>Ascomycota</taxon>
        <taxon>Pezizomycotina</taxon>
        <taxon>Eurotiomycetes</taxon>
        <taxon>Eurotiomycetidae</taxon>
        <taxon>Eurotiales</taxon>
        <taxon>Aspergillaceae</taxon>
        <taxon>Penicillium</taxon>
    </lineage>
</organism>
<proteinExistence type="predicted"/>
<dbReference type="EMBL" id="MNBE01000552">
    <property type="protein sequence ID" value="OKP09296.1"/>
    <property type="molecule type" value="Genomic_DNA"/>
</dbReference>
<dbReference type="AlphaFoldDB" id="A0A1Q5UA09"/>
<protein>
    <submittedName>
        <fullName evidence="1">Uncharacterized protein</fullName>
    </submittedName>
</protein>
<keyword evidence="2" id="KW-1185">Reference proteome</keyword>
<evidence type="ECO:0000313" key="1">
    <source>
        <dbReference type="EMBL" id="OKP09296.1"/>
    </source>
</evidence>
<sequence length="375" mass="42066">MVMTLLHRRILCRWALRISLEASFSSINGAGGFSISPKFEFRAIVPIHSEVSSALSGAEKSLKSRDVSAVIKDAQRALFEAFRGGKASKSDALGNGDTILHVVTRWQGHSYRWDPRSRLTWRSVINSLLQASLSPNRPNDRDQTPADSMIDYIGHEGGDMNKQQVDGRRNDHLFEDFSFRLIWKIADEKGLQDIDLPEEMQPLVYKSGKLLAAQLRKGTDIHRWIESYTRWGPGLALILQSGYTPPVGAVRAACEANYQLCIGIDTLQNVNAYEAYTLLAATSANLEGLSERPRWSVFDCVGVNLDLADQLWDSGFRDVNAIDKKNETCLTKLWENTPPCDLDVFLQKAHWLISKGADIRTTTPLDQLCMPWETV</sequence>
<evidence type="ECO:0000313" key="2">
    <source>
        <dbReference type="Proteomes" id="UP000186955"/>
    </source>
</evidence>